<protein>
    <submittedName>
        <fullName evidence="1">Uncharacterized protein</fullName>
    </submittedName>
</protein>
<dbReference type="EMBL" id="JAPDOB010000001">
    <property type="protein sequence ID" value="MCW3796913.1"/>
    <property type="molecule type" value="Genomic_DNA"/>
</dbReference>
<name>A0ABT3JCV9_9SPHN</name>
<dbReference type="RefSeq" id="WP_264880920.1">
    <property type="nucleotide sequence ID" value="NZ_JAPDOB010000001.1"/>
</dbReference>
<keyword evidence="2" id="KW-1185">Reference proteome</keyword>
<organism evidence="1 2">
    <name type="scientific">Sphingomonas arvum</name>
    <dbReference type="NCBI Taxonomy" id="2992113"/>
    <lineage>
        <taxon>Bacteria</taxon>
        <taxon>Pseudomonadati</taxon>
        <taxon>Pseudomonadota</taxon>
        <taxon>Alphaproteobacteria</taxon>
        <taxon>Sphingomonadales</taxon>
        <taxon>Sphingomonadaceae</taxon>
        <taxon>Sphingomonas</taxon>
    </lineage>
</organism>
<gene>
    <name evidence="1" type="ORF">OMW55_03720</name>
</gene>
<reference evidence="1 2" key="1">
    <citation type="submission" date="2022-10" db="EMBL/GenBank/DDBJ databases">
        <title>Sphingomonas sp.</title>
        <authorList>
            <person name="Jin C."/>
        </authorList>
    </citation>
    <scope>NUCLEOTIDE SEQUENCE [LARGE SCALE GENOMIC DNA]</scope>
    <source>
        <strain evidence="1 2">BN140010</strain>
    </source>
</reference>
<evidence type="ECO:0000313" key="1">
    <source>
        <dbReference type="EMBL" id="MCW3796913.1"/>
    </source>
</evidence>
<comment type="caution">
    <text evidence="1">The sequence shown here is derived from an EMBL/GenBank/DDBJ whole genome shotgun (WGS) entry which is preliminary data.</text>
</comment>
<proteinExistence type="predicted"/>
<accession>A0ABT3JCV9</accession>
<evidence type="ECO:0000313" key="2">
    <source>
        <dbReference type="Proteomes" id="UP001526246"/>
    </source>
</evidence>
<dbReference type="Proteomes" id="UP001526246">
    <property type="component" value="Unassembled WGS sequence"/>
</dbReference>
<sequence length="59" mass="6176">MSRRASFKQADAARALRAAVAAGLKPHGYSIAPDGSIRVEFGETAQTGNSFDAIIGGRR</sequence>